<dbReference type="UniPathway" id="UPA00545">
    <property type="reaction ID" value="UER00823"/>
</dbReference>
<dbReference type="InterPro" id="IPR000070">
    <property type="entry name" value="Pectinesterase_cat"/>
</dbReference>
<keyword evidence="2" id="KW-0378">Hydrolase</keyword>
<proteinExistence type="predicted"/>
<evidence type="ECO:0000313" key="7">
    <source>
        <dbReference type="EMBL" id="KAF5949402.1"/>
    </source>
</evidence>
<evidence type="ECO:0000256" key="4">
    <source>
        <dbReference type="ARBA" id="ARBA00023316"/>
    </source>
</evidence>
<name>A0A7J7H8X2_CAMSI</name>
<dbReference type="Gene3D" id="2.160.20.10">
    <property type="entry name" value="Single-stranded right-handed beta-helix, Pectin lyase-like"/>
    <property type="match status" value="1"/>
</dbReference>
<dbReference type="InterPro" id="IPR011050">
    <property type="entry name" value="Pectin_lyase_fold/virulence"/>
</dbReference>
<dbReference type="EMBL" id="JACBKZ010000005">
    <property type="protein sequence ID" value="KAF5949402.1"/>
    <property type="molecule type" value="Genomic_DNA"/>
</dbReference>
<dbReference type="GO" id="GO:0045490">
    <property type="term" value="P:pectin catabolic process"/>
    <property type="evidence" value="ECO:0007669"/>
    <property type="project" value="UniProtKB-UniPathway"/>
</dbReference>
<dbReference type="InterPro" id="IPR012334">
    <property type="entry name" value="Pectin_lyas_fold"/>
</dbReference>
<evidence type="ECO:0000256" key="3">
    <source>
        <dbReference type="ARBA" id="ARBA00023085"/>
    </source>
</evidence>
<comment type="catalytic activity">
    <reaction evidence="5">
        <text>[(1-&gt;4)-alpha-D-galacturonosyl methyl ester](n) + n H2O = [(1-&gt;4)-alpha-D-galacturonosyl](n) + n methanol + n H(+)</text>
        <dbReference type="Rhea" id="RHEA:22380"/>
        <dbReference type="Rhea" id="RHEA-COMP:14570"/>
        <dbReference type="Rhea" id="RHEA-COMP:14573"/>
        <dbReference type="ChEBI" id="CHEBI:15377"/>
        <dbReference type="ChEBI" id="CHEBI:15378"/>
        <dbReference type="ChEBI" id="CHEBI:17790"/>
        <dbReference type="ChEBI" id="CHEBI:140522"/>
        <dbReference type="ChEBI" id="CHEBI:140523"/>
        <dbReference type="EC" id="3.1.1.11"/>
    </reaction>
</comment>
<dbReference type="GO" id="GO:0030599">
    <property type="term" value="F:pectinesterase activity"/>
    <property type="evidence" value="ECO:0007669"/>
    <property type="project" value="UniProtKB-EC"/>
</dbReference>
<comment type="caution">
    <text evidence="7">The sequence shown here is derived from an EMBL/GenBank/DDBJ whole genome shotgun (WGS) entry which is preliminary data.</text>
</comment>
<keyword evidence="4" id="KW-0961">Cell wall biogenesis/degradation</keyword>
<reference evidence="8" key="1">
    <citation type="journal article" date="2020" name="Nat. Commun.">
        <title>Genome assembly of wild tea tree DASZ reveals pedigree and selection history of tea varieties.</title>
        <authorList>
            <person name="Zhang W."/>
            <person name="Zhang Y."/>
            <person name="Qiu H."/>
            <person name="Guo Y."/>
            <person name="Wan H."/>
            <person name="Zhang X."/>
            <person name="Scossa F."/>
            <person name="Alseekh S."/>
            <person name="Zhang Q."/>
            <person name="Wang P."/>
            <person name="Xu L."/>
            <person name="Schmidt M.H."/>
            <person name="Jia X."/>
            <person name="Li D."/>
            <person name="Zhu A."/>
            <person name="Guo F."/>
            <person name="Chen W."/>
            <person name="Ni D."/>
            <person name="Usadel B."/>
            <person name="Fernie A.R."/>
            <person name="Wen W."/>
        </authorList>
    </citation>
    <scope>NUCLEOTIDE SEQUENCE [LARGE SCALE GENOMIC DNA]</scope>
    <source>
        <strain evidence="8">cv. G240</strain>
    </source>
</reference>
<comment type="pathway">
    <text evidence="1">Glycan metabolism; pectin degradation; 2-dehydro-3-deoxy-D-gluconate from pectin: step 1/5.</text>
</comment>
<evidence type="ECO:0000256" key="5">
    <source>
        <dbReference type="ARBA" id="ARBA00047928"/>
    </source>
</evidence>
<dbReference type="SUPFAM" id="SSF51126">
    <property type="entry name" value="Pectin lyase-like"/>
    <property type="match status" value="1"/>
</dbReference>
<protein>
    <recommendedName>
        <fullName evidence="6">Pectinesterase catalytic domain-containing protein</fullName>
    </recommendedName>
</protein>
<keyword evidence="3" id="KW-0063">Aspartyl esterase</keyword>
<evidence type="ECO:0000256" key="2">
    <source>
        <dbReference type="ARBA" id="ARBA00022801"/>
    </source>
</evidence>
<dbReference type="GO" id="GO:0042545">
    <property type="term" value="P:cell wall modification"/>
    <property type="evidence" value="ECO:0007669"/>
    <property type="project" value="InterPro"/>
</dbReference>
<accession>A0A7J7H8X2</accession>
<dbReference type="Proteomes" id="UP000593564">
    <property type="component" value="Unassembled WGS sequence"/>
</dbReference>
<dbReference type="PANTHER" id="PTHR31707">
    <property type="entry name" value="PECTINESTERASE"/>
    <property type="match status" value="1"/>
</dbReference>
<dbReference type="Pfam" id="PF01095">
    <property type="entry name" value="Pectinesterase"/>
    <property type="match status" value="1"/>
</dbReference>
<reference evidence="7 8" key="2">
    <citation type="submission" date="2020-07" db="EMBL/GenBank/DDBJ databases">
        <title>Genome assembly of wild tea tree DASZ reveals pedigree and selection history of tea varieties.</title>
        <authorList>
            <person name="Zhang W."/>
        </authorList>
    </citation>
    <scope>NUCLEOTIDE SEQUENCE [LARGE SCALE GENOMIC DNA]</scope>
    <source>
        <strain evidence="8">cv. G240</strain>
        <tissue evidence="7">Leaf</tissue>
    </source>
</reference>
<evidence type="ECO:0000256" key="1">
    <source>
        <dbReference type="ARBA" id="ARBA00005184"/>
    </source>
</evidence>
<keyword evidence="8" id="KW-1185">Reference proteome</keyword>
<feature type="domain" description="Pectinesterase catalytic" evidence="6">
    <location>
        <begin position="109"/>
        <end position="221"/>
    </location>
</feature>
<evidence type="ECO:0000313" key="8">
    <source>
        <dbReference type="Proteomes" id="UP000593564"/>
    </source>
</evidence>
<gene>
    <name evidence="7" type="ORF">HYC85_011395</name>
</gene>
<evidence type="ECO:0000259" key="6">
    <source>
        <dbReference type="Pfam" id="PF01095"/>
    </source>
</evidence>
<dbReference type="AlphaFoldDB" id="A0A7J7H8X2"/>
<organism evidence="7 8">
    <name type="scientific">Camellia sinensis</name>
    <name type="common">Tea plant</name>
    <name type="synonym">Thea sinensis</name>
    <dbReference type="NCBI Taxonomy" id="4442"/>
    <lineage>
        <taxon>Eukaryota</taxon>
        <taxon>Viridiplantae</taxon>
        <taxon>Streptophyta</taxon>
        <taxon>Embryophyta</taxon>
        <taxon>Tracheophyta</taxon>
        <taxon>Spermatophyta</taxon>
        <taxon>Magnoliopsida</taxon>
        <taxon>eudicotyledons</taxon>
        <taxon>Gunneridae</taxon>
        <taxon>Pentapetalae</taxon>
        <taxon>asterids</taxon>
        <taxon>Ericales</taxon>
        <taxon>Theaceae</taxon>
        <taxon>Camellia</taxon>
    </lineage>
</organism>
<sequence>MQTPLERKWTRSSGSPKTWATTLETRTQPTCSKHAQNNSKLNHQELKDENATQTITINHGIESGILLNSKGKTEIAISIVVFFTLCVLNGWELKYFNLDLITNHLGFSISIQNCSIVAAEDLYNMNNSSSSKIKSYLWRPWMVYAQTVYIESYIDEFNDPIGWMEWPSSDPQGGLDSLYYGEYENSGPGSGTENRVSWAGYHVMDYYDASIFTVSEFITGDEWLDSTSFPYDDGL</sequence>